<dbReference type="Proteomes" id="UP001065613">
    <property type="component" value="Chromosome"/>
</dbReference>
<dbReference type="Pfam" id="PF13808">
    <property type="entry name" value="DDE_Tnp_1_assoc"/>
    <property type="match status" value="1"/>
</dbReference>
<dbReference type="AlphaFoldDB" id="A0A977L312"/>
<gene>
    <name evidence="3" type="ORF">KA717_14505</name>
</gene>
<feature type="domain" description="H repeat-associated protein N-terminal" evidence="2">
    <location>
        <begin position="2"/>
        <end position="88"/>
    </location>
</feature>
<keyword evidence="1" id="KW-1133">Transmembrane helix</keyword>
<dbReference type="InterPro" id="IPR047647">
    <property type="entry name" value="ISAs1_transpos"/>
</dbReference>
<sequence>MKHFQYLKEPRTGRRQDHNLTAIVTIGILAVLSGADGFVAIEAYGKAKREWLETFLELPKGIPSHDTFGRVFGRLETEELEKSFLSWISSITKKMDIELIQIDGKTKRGSYDREKGLKALHTVNAWSSEQGLMLAQKKVDSKSNEITAVPLLLITEVT</sequence>
<dbReference type="NCBIfam" id="NF033564">
    <property type="entry name" value="transpos_ISAs1"/>
    <property type="match status" value="1"/>
</dbReference>
<evidence type="ECO:0000259" key="2">
    <source>
        <dbReference type="Pfam" id="PF13808"/>
    </source>
</evidence>
<dbReference type="InterPro" id="IPR032806">
    <property type="entry name" value="YbfD_N"/>
</dbReference>
<proteinExistence type="predicted"/>
<dbReference type="PANTHER" id="PTHR30298:SF0">
    <property type="entry name" value="PROTEIN YBFL-RELATED"/>
    <property type="match status" value="1"/>
</dbReference>
<dbReference type="InterPro" id="IPR051698">
    <property type="entry name" value="Transposase_11-like"/>
</dbReference>
<evidence type="ECO:0000256" key="1">
    <source>
        <dbReference type="SAM" id="Phobius"/>
    </source>
</evidence>
<keyword evidence="1" id="KW-0472">Membrane</keyword>
<feature type="transmembrane region" description="Helical" evidence="1">
    <location>
        <begin position="20"/>
        <end position="41"/>
    </location>
</feature>
<protein>
    <submittedName>
        <fullName evidence="3">ISAs1 family transposase</fullName>
    </submittedName>
</protein>
<organism evidence="3">
    <name type="scientific">Woronichinia naegeliana WA131</name>
    <dbReference type="NCBI Taxonomy" id="2824559"/>
    <lineage>
        <taxon>Bacteria</taxon>
        <taxon>Bacillati</taxon>
        <taxon>Cyanobacteriota</taxon>
        <taxon>Cyanophyceae</taxon>
        <taxon>Synechococcales</taxon>
        <taxon>Coelosphaeriaceae</taxon>
        <taxon>Woronichinia</taxon>
    </lineage>
</organism>
<dbReference type="KEGG" id="wna:KA717_14505"/>
<name>A0A977L312_9CYAN</name>
<keyword evidence="1" id="KW-0812">Transmembrane</keyword>
<evidence type="ECO:0000313" key="3">
    <source>
        <dbReference type="EMBL" id="UXE64666.1"/>
    </source>
</evidence>
<dbReference type="EMBL" id="CP073041">
    <property type="protein sequence ID" value="UXE64666.1"/>
    <property type="molecule type" value="Genomic_DNA"/>
</dbReference>
<accession>A0A977L312</accession>
<dbReference type="PANTHER" id="PTHR30298">
    <property type="entry name" value="H REPEAT-ASSOCIATED PREDICTED TRANSPOSASE"/>
    <property type="match status" value="1"/>
</dbReference>
<reference evidence="3" key="1">
    <citation type="submission" date="2021-04" db="EMBL/GenBank/DDBJ databases">
        <title>Genome sequence of Woronichinia naegeliana from Washington state freshwater lake bloom.</title>
        <authorList>
            <person name="Dreher T.W."/>
        </authorList>
    </citation>
    <scope>NUCLEOTIDE SEQUENCE</scope>
    <source>
        <strain evidence="3">WA131</strain>
    </source>
</reference>